<dbReference type="EMBL" id="AFBI03000002">
    <property type="protein sequence ID" value="EJW03306.1"/>
    <property type="molecule type" value="Genomic_DNA"/>
</dbReference>
<evidence type="ECO:0000256" key="1">
    <source>
        <dbReference type="SAM" id="Phobius"/>
    </source>
</evidence>
<dbReference type="VEuPathDB" id="MicrosporidiaDB:EDEG_00215"/>
<organism evidence="2 3">
    <name type="scientific">Edhazardia aedis (strain USNM 41457)</name>
    <name type="common">Microsporidian parasite</name>
    <dbReference type="NCBI Taxonomy" id="1003232"/>
    <lineage>
        <taxon>Eukaryota</taxon>
        <taxon>Fungi</taxon>
        <taxon>Fungi incertae sedis</taxon>
        <taxon>Microsporidia</taxon>
        <taxon>Edhazardia</taxon>
    </lineage>
</organism>
<reference evidence="3" key="2">
    <citation type="submission" date="2015-07" db="EMBL/GenBank/DDBJ databases">
        <title>Contrasting host-pathogen interactions and genome evolution in two generalist and specialist microsporidian pathogens of mosquitoes.</title>
        <authorList>
            <consortium name="The Broad Institute Genomics Platform"/>
            <consortium name="The Broad Institute Genome Sequencing Center for Infectious Disease"/>
            <person name="Cuomo C.A."/>
            <person name="Sanscrainte N.D."/>
            <person name="Goldberg J.M."/>
            <person name="Heiman D."/>
            <person name="Young S."/>
            <person name="Zeng Q."/>
            <person name="Becnel J.J."/>
            <person name="Birren B.W."/>
        </authorList>
    </citation>
    <scope>NUCLEOTIDE SEQUENCE [LARGE SCALE GENOMIC DNA]</scope>
    <source>
        <strain evidence="3">USNM 41457</strain>
    </source>
</reference>
<comment type="caution">
    <text evidence="2">The sequence shown here is derived from an EMBL/GenBank/DDBJ whole genome shotgun (WGS) entry which is preliminary data.</text>
</comment>
<dbReference type="InParanoid" id="J9D684"/>
<sequence>MIHFNLFALKNFLHVTILDTCIFFLCRYLFYYSDLKILFNIFFVRIFLLCDDGLFRKNTQHKFTVLLICRDTSIILHYNFKQIFSIAFLKKQKARKNEWFRHQNYKTNKFN</sequence>
<dbReference type="Proteomes" id="UP000003163">
    <property type="component" value="Unassembled WGS sequence"/>
</dbReference>
<keyword evidence="1" id="KW-0472">Membrane</keyword>
<keyword evidence="3" id="KW-1185">Reference proteome</keyword>
<dbReference type="AlphaFoldDB" id="J9D684"/>
<keyword evidence="1" id="KW-1133">Transmembrane helix</keyword>
<evidence type="ECO:0000313" key="3">
    <source>
        <dbReference type="Proteomes" id="UP000003163"/>
    </source>
</evidence>
<evidence type="ECO:0000313" key="2">
    <source>
        <dbReference type="EMBL" id="EJW03306.1"/>
    </source>
</evidence>
<feature type="transmembrane region" description="Helical" evidence="1">
    <location>
        <begin position="12"/>
        <end position="31"/>
    </location>
</feature>
<proteinExistence type="predicted"/>
<reference evidence="2 3" key="1">
    <citation type="submission" date="2011-08" db="EMBL/GenBank/DDBJ databases">
        <authorList>
            <person name="Liu Z.J."/>
            <person name="Shi F.L."/>
            <person name="Lu J.Q."/>
            <person name="Li M."/>
            <person name="Wang Z.L."/>
        </authorList>
    </citation>
    <scope>NUCLEOTIDE SEQUENCE [LARGE SCALE GENOMIC DNA]</scope>
    <source>
        <strain evidence="2 3">USNM 41457</strain>
    </source>
</reference>
<name>J9D684_EDHAE</name>
<protein>
    <submittedName>
        <fullName evidence="2">Uncharacterized protein</fullName>
    </submittedName>
</protein>
<keyword evidence="1" id="KW-0812">Transmembrane</keyword>
<gene>
    <name evidence="2" type="ORF">EDEG_00215</name>
</gene>
<accession>J9D684</accession>
<dbReference type="HOGENOM" id="CLU_2158325_0_0_1"/>